<feature type="compositionally biased region" description="Basic and acidic residues" evidence="1">
    <location>
        <begin position="1"/>
        <end position="14"/>
    </location>
</feature>
<proteinExistence type="predicted"/>
<protein>
    <submittedName>
        <fullName evidence="2">Uncharacterized protein</fullName>
    </submittedName>
</protein>
<dbReference type="EMBL" id="PQIB02000007">
    <property type="protein sequence ID" value="RLN09663.1"/>
    <property type="molecule type" value="Genomic_DNA"/>
</dbReference>
<dbReference type="AlphaFoldDB" id="A0A3L6RX64"/>
<evidence type="ECO:0000313" key="2">
    <source>
        <dbReference type="EMBL" id="RLN09663.1"/>
    </source>
</evidence>
<reference evidence="3" key="1">
    <citation type="journal article" date="2019" name="Nat. Commun.">
        <title>The genome of broomcorn millet.</title>
        <authorList>
            <person name="Zou C."/>
            <person name="Miki D."/>
            <person name="Li D."/>
            <person name="Tang Q."/>
            <person name="Xiao L."/>
            <person name="Rajput S."/>
            <person name="Deng P."/>
            <person name="Jia W."/>
            <person name="Huang R."/>
            <person name="Zhang M."/>
            <person name="Sun Y."/>
            <person name="Hu J."/>
            <person name="Fu X."/>
            <person name="Schnable P.S."/>
            <person name="Li F."/>
            <person name="Zhang H."/>
            <person name="Feng B."/>
            <person name="Zhu X."/>
            <person name="Liu R."/>
            <person name="Schnable J.C."/>
            <person name="Zhu J.-K."/>
            <person name="Zhang H."/>
        </authorList>
    </citation>
    <scope>NUCLEOTIDE SEQUENCE [LARGE SCALE GENOMIC DNA]</scope>
</reference>
<evidence type="ECO:0000313" key="3">
    <source>
        <dbReference type="Proteomes" id="UP000275267"/>
    </source>
</evidence>
<gene>
    <name evidence="2" type="ORF">C2845_PM11G06200</name>
</gene>
<comment type="caution">
    <text evidence="2">The sequence shown here is derived from an EMBL/GenBank/DDBJ whole genome shotgun (WGS) entry which is preliminary data.</text>
</comment>
<keyword evidence="3" id="KW-1185">Reference proteome</keyword>
<dbReference type="Proteomes" id="UP000275267">
    <property type="component" value="Unassembled WGS sequence"/>
</dbReference>
<evidence type="ECO:0000256" key="1">
    <source>
        <dbReference type="SAM" id="MobiDB-lite"/>
    </source>
</evidence>
<organism evidence="2 3">
    <name type="scientific">Panicum miliaceum</name>
    <name type="common">Proso millet</name>
    <name type="synonym">Broomcorn millet</name>
    <dbReference type="NCBI Taxonomy" id="4540"/>
    <lineage>
        <taxon>Eukaryota</taxon>
        <taxon>Viridiplantae</taxon>
        <taxon>Streptophyta</taxon>
        <taxon>Embryophyta</taxon>
        <taxon>Tracheophyta</taxon>
        <taxon>Spermatophyta</taxon>
        <taxon>Magnoliopsida</taxon>
        <taxon>Liliopsida</taxon>
        <taxon>Poales</taxon>
        <taxon>Poaceae</taxon>
        <taxon>PACMAD clade</taxon>
        <taxon>Panicoideae</taxon>
        <taxon>Panicodae</taxon>
        <taxon>Paniceae</taxon>
        <taxon>Panicinae</taxon>
        <taxon>Panicum</taxon>
        <taxon>Panicum sect. Panicum</taxon>
    </lineage>
</organism>
<sequence length="96" mass="11020">MIETFIHEEYVNKRREQRRQNQQPQQRRRRPMRALQIETGKGKLKLPASSAGAAESQQSPRDQHQPAAAYKSPVGSPTAADAASFRDHLFDYLKPY</sequence>
<name>A0A3L6RX64_PANMI</name>
<feature type="compositionally biased region" description="Low complexity" evidence="1">
    <location>
        <begin position="48"/>
        <end position="59"/>
    </location>
</feature>
<dbReference type="OrthoDB" id="688441at2759"/>
<accession>A0A3L6RX64</accession>
<feature type="region of interest" description="Disordered" evidence="1">
    <location>
        <begin position="1"/>
        <end position="80"/>
    </location>
</feature>